<name>A0A9N9IY47_9GLOM</name>
<accession>A0A9N9IY47</accession>
<sequence>TARFLRKVTTPEVKAFKTMITYPGQSLPVAEPIAVYRDNRCVLLEDNELQQTANRGNLFSSFKIFKLKAYMHPLPYPNFHGPIDVNFLIDLIFPPEDRNCYEVETSEYDGESVRVRFKFFNKTHRDLIEYLKRASQNLSHISGNGLRDWVPADKITNQLVYGDSYNQLSSFTTDYSDDDNEYPEVDEEGLINELKNLAEQVKAQRKDIDDAKLNYLFYCAFEKSNTSLSLYDIKNEFFSQLNIVQFFPRSNNPFDLNDISDLRQAKEVIGVAILSHLQQFLNKEISKKITTDPRFCLAITLWNLINTMHTVHKSYQALKESDEKFRGILKEKKYIYLKYLNNMELWLVNMLKVLEEDLDETQYDKFQ</sequence>
<reference evidence="2" key="1">
    <citation type="submission" date="2021-06" db="EMBL/GenBank/DDBJ databases">
        <authorList>
            <person name="Kallberg Y."/>
            <person name="Tangrot J."/>
            <person name="Rosling A."/>
        </authorList>
    </citation>
    <scope>NUCLEOTIDE SEQUENCE</scope>
    <source>
        <strain evidence="2">CL551</strain>
    </source>
</reference>
<proteinExistence type="predicted"/>
<dbReference type="OrthoDB" id="2388959at2759"/>
<organism evidence="2 3">
    <name type="scientific">Acaulospora morrowiae</name>
    <dbReference type="NCBI Taxonomy" id="94023"/>
    <lineage>
        <taxon>Eukaryota</taxon>
        <taxon>Fungi</taxon>
        <taxon>Fungi incertae sedis</taxon>
        <taxon>Mucoromycota</taxon>
        <taxon>Glomeromycotina</taxon>
        <taxon>Glomeromycetes</taxon>
        <taxon>Diversisporales</taxon>
        <taxon>Acaulosporaceae</taxon>
        <taxon>Acaulospora</taxon>
    </lineage>
</organism>
<feature type="coiled-coil region" evidence="1">
    <location>
        <begin position="187"/>
        <end position="214"/>
    </location>
</feature>
<gene>
    <name evidence="2" type="ORF">AMORRO_LOCUS15592</name>
</gene>
<feature type="non-terminal residue" evidence="2">
    <location>
        <position position="367"/>
    </location>
</feature>
<protein>
    <submittedName>
        <fullName evidence="2">7197_t:CDS:1</fullName>
    </submittedName>
</protein>
<dbReference type="EMBL" id="CAJVPV010037981">
    <property type="protein sequence ID" value="CAG8755909.1"/>
    <property type="molecule type" value="Genomic_DNA"/>
</dbReference>
<dbReference type="Proteomes" id="UP000789342">
    <property type="component" value="Unassembled WGS sequence"/>
</dbReference>
<dbReference type="AlphaFoldDB" id="A0A9N9IY47"/>
<feature type="non-terminal residue" evidence="2">
    <location>
        <position position="1"/>
    </location>
</feature>
<comment type="caution">
    <text evidence="2">The sequence shown here is derived from an EMBL/GenBank/DDBJ whole genome shotgun (WGS) entry which is preliminary data.</text>
</comment>
<evidence type="ECO:0000313" key="2">
    <source>
        <dbReference type="EMBL" id="CAG8755909.1"/>
    </source>
</evidence>
<keyword evidence="1" id="KW-0175">Coiled coil</keyword>
<evidence type="ECO:0000313" key="3">
    <source>
        <dbReference type="Proteomes" id="UP000789342"/>
    </source>
</evidence>
<keyword evidence="3" id="KW-1185">Reference proteome</keyword>
<evidence type="ECO:0000256" key="1">
    <source>
        <dbReference type="SAM" id="Coils"/>
    </source>
</evidence>